<dbReference type="Proteomes" id="UP000783213">
    <property type="component" value="Unassembled WGS sequence"/>
</dbReference>
<organism evidence="2 3">
    <name type="scientific">Botrytis deweyae</name>
    <dbReference type="NCBI Taxonomy" id="2478750"/>
    <lineage>
        <taxon>Eukaryota</taxon>
        <taxon>Fungi</taxon>
        <taxon>Dikarya</taxon>
        <taxon>Ascomycota</taxon>
        <taxon>Pezizomycotina</taxon>
        <taxon>Leotiomycetes</taxon>
        <taxon>Helotiales</taxon>
        <taxon>Sclerotiniaceae</taxon>
        <taxon>Botrytis</taxon>
    </lineage>
</organism>
<comment type="caution">
    <text evidence="2">The sequence shown here is derived from an EMBL/GenBank/DDBJ whole genome shotgun (WGS) entry which is preliminary data.</text>
</comment>
<keyword evidence="1" id="KW-0472">Membrane</keyword>
<gene>
    <name evidence="2" type="ORF">EAE98_001730</name>
</gene>
<protein>
    <submittedName>
        <fullName evidence="2">Uncharacterized protein</fullName>
    </submittedName>
</protein>
<name>A0ABQ7IYP3_9HELO</name>
<dbReference type="RefSeq" id="XP_038814334.1">
    <property type="nucleotide sequence ID" value="XM_038949349.1"/>
</dbReference>
<dbReference type="GeneID" id="62228504"/>
<evidence type="ECO:0000256" key="1">
    <source>
        <dbReference type="SAM" id="Phobius"/>
    </source>
</evidence>
<reference evidence="2 3" key="1">
    <citation type="journal article" date="2020" name="Genome Biol. Evol.">
        <title>Comparative genomics of Sclerotiniaceae.</title>
        <authorList>
            <person name="Valero Jimenez C.A."/>
            <person name="Steentjes M."/>
            <person name="Scholten O.E."/>
            <person name="Van Kan J.A.L."/>
        </authorList>
    </citation>
    <scope>NUCLEOTIDE SEQUENCE [LARGE SCALE GENOMIC DNA]</scope>
    <source>
        <strain evidence="2 3">B1</strain>
    </source>
</reference>
<accession>A0ABQ7IYP3</accession>
<keyword evidence="1" id="KW-1133">Transmembrane helix</keyword>
<evidence type="ECO:0000313" key="3">
    <source>
        <dbReference type="Proteomes" id="UP000783213"/>
    </source>
</evidence>
<proteinExistence type="predicted"/>
<evidence type="ECO:0000313" key="2">
    <source>
        <dbReference type="EMBL" id="KAF7937416.1"/>
    </source>
</evidence>
<keyword evidence="1" id="KW-0812">Transmembrane</keyword>
<feature type="transmembrane region" description="Helical" evidence="1">
    <location>
        <begin position="28"/>
        <end position="54"/>
    </location>
</feature>
<dbReference type="EMBL" id="RCSX01000003">
    <property type="protein sequence ID" value="KAF7937416.1"/>
    <property type="molecule type" value="Genomic_DNA"/>
</dbReference>
<keyword evidence="3" id="KW-1185">Reference proteome</keyword>
<sequence>MGHGMGHVVFFTNKLGTSRFSPPLPVGVWLIFGIGAYLQWGPTLIAMASAYRLIHGNPVFDRYSHSPIPRTTQSSDSAM</sequence>